<feature type="transmembrane region" description="Helical" evidence="1">
    <location>
        <begin position="41"/>
        <end position="60"/>
    </location>
</feature>
<evidence type="ECO:0008006" key="3">
    <source>
        <dbReference type="Google" id="ProtNLM"/>
    </source>
</evidence>
<keyword evidence="1" id="KW-1133">Transmembrane helix</keyword>
<gene>
    <name evidence="2" type="ORF">LCGC14_1725230</name>
</gene>
<evidence type="ECO:0000313" key="2">
    <source>
        <dbReference type="EMBL" id="KKM08299.1"/>
    </source>
</evidence>
<proteinExistence type="predicted"/>
<organism evidence="2">
    <name type="scientific">marine sediment metagenome</name>
    <dbReference type="NCBI Taxonomy" id="412755"/>
    <lineage>
        <taxon>unclassified sequences</taxon>
        <taxon>metagenomes</taxon>
        <taxon>ecological metagenomes</taxon>
    </lineage>
</organism>
<evidence type="ECO:0000256" key="1">
    <source>
        <dbReference type="SAM" id="Phobius"/>
    </source>
</evidence>
<protein>
    <recommendedName>
        <fullName evidence="3">Transmembrane protein</fullName>
    </recommendedName>
</protein>
<feature type="transmembrane region" description="Helical" evidence="1">
    <location>
        <begin position="13"/>
        <end position="34"/>
    </location>
</feature>
<dbReference type="EMBL" id="LAZR01015582">
    <property type="protein sequence ID" value="KKM08299.1"/>
    <property type="molecule type" value="Genomic_DNA"/>
</dbReference>
<dbReference type="AlphaFoldDB" id="A0A0F9HB15"/>
<name>A0A0F9HB15_9ZZZZ</name>
<reference evidence="2" key="1">
    <citation type="journal article" date="2015" name="Nature">
        <title>Complex archaea that bridge the gap between prokaryotes and eukaryotes.</title>
        <authorList>
            <person name="Spang A."/>
            <person name="Saw J.H."/>
            <person name="Jorgensen S.L."/>
            <person name="Zaremba-Niedzwiedzka K."/>
            <person name="Martijn J."/>
            <person name="Lind A.E."/>
            <person name="van Eijk R."/>
            <person name="Schleper C."/>
            <person name="Guy L."/>
            <person name="Ettema T.J."/>
        </authorList>
    </citation>
    <scope>NUCLEOTIDE SEQUENCE</scope>
</reference>
<sequence length="134" mass="15117">MTMQETLTLLPDWLVWWFNWLVFAVAVLPLALLIWPQSRRVGVISVLASILTGAAVYGMFRQMGYVKLLGLPHLLIWVPLSVYLFRKQAKDAMPIAARWIIRVILVTLLVSLAFDVVDVLRYILGERTPLGAGA</sequence>
<comment type="caution">
    <text evidence="2">The sequence shown here is derived from an EMBL/GenBank/DDBJ whole genome shotgun (WGS) entry which is preliminary data.</text>
</comment>
<keyword evidence="1" id="KW-0472">Membrane</keyword>
<keyword evidence="1" id="KW-0812">Transmembrane</keyword>
<feature type="transmembrane region" description="Helical" evidence="1">
    <location>
        <begin position="97"/>
        <end position="114"/>
    </location>
</feature>
<accession>A0A0F9HB15</accession>
<feature type="transmembrane region" description="Helical" evidence="1">
    <location>
        <begin position="66"/>
        <end position="85"/>
    </location>
</feature>